<gene>
    <name evidence="1" type="ORF">GOODEAATRI_031735</name>
</gene>
<name>A0ABV0NF94_9TELE</name>
<organism evidence="1 2">
    <name type="scientific">Goodea atripinnis</name>
    <dbReference type="NCBI Taxonomy" id="208336"/>
    <lineage>
        <taxon>Eukaryota</taxon>
        <taxon>Metazoa</taxon>
        <taxon>Chordata</taxon>
        <taxon>Craniata</taxon>
        <taxon>Vertebrata</taxon>
        <taxon>Euteleostomi</taxon>
        <taxon>Actinopterygii</taxon>
        <taxon>Neopterygii</taxon>
        <taxon>Teleostei</taxon>
        <taxon>Neoteleostei</taxon>
        <taxon>Acanthomorphata</taxon>
        <taxon>Ovalentaria</taxon>
        <taxon>Atherinomorphae</taxon>
        <taxon>Cyprinodontiformes</taxon>
        <taxon>Goodeidae</taxon>
        <taxon>Goodea</taxon>
    </lineage>
</organism>
<accession>A0ABV0NF94</accession>
<dbReference type="Proteomes" id="UP001476798">
    <property type="component" value="Unassembled WGS sequence"/>
</dbReference>
<evidence type="ECO:0000313" key="1">
    <source>
        <dbReference type="EMBL" id="MEQ2170088.1"/>
    </source>
</evidence>
<feature type="non-terminal residue" evidence="1">
    <location>
        <position position="89"/>
    </location>
</feature>
<proteinExistence type="predicted"/>
<dbReference type="EMBL" id="JAHRIO010035537">
    <property type="protein sequence ID" value="MEQ2170088.1"/>
    <property type="molecule type" value="Genomic_DNA"/>
</dbReference>
<comment type="caution">
    <text evidence="1">The sequence shown here is derived from an EMBL/GenBank/DDBJ whole genome shotgun (WGS) entry which is preliminary data.</text>
</comment>
<sequence length="89" mass="9937">MSQLLKEVFQLETNISIDRSHRTASQRRAGDKPRVIIARLHNDGPAVWFVQAKAGTLLLLTRLRPVSSTGPCLNNCCLVYCSSSWVLQV</sequence>
<evidence type="ECO:0000313" key="2">
    <source>
        <dbReference type="Proteomes" id="UP001476798"/>
    </source>
</evidence>
<keyword evidence="2" id="KW-1185">Reference proteome</keyword>
<protein>
    <submittedName>
        <fullName evidence="1">Uncharacterized protein</fullName>
    </submittedName>
</protein>
<reference evidence="1 2" key="1">
    <citation type="submission" date="2021-06" db="EMBL/GenBank/DDBJ databases">
        <authorList>
            <person name="Palmer J.M."/>
        </authorList>
    </citation>
    <scope>NUCLEOTIDE SEQUENCE [LARGE SCALE GENOMIC DNA]</scope>
    <source>
        <strain evidence="1 2">GA_2019</strain>
        <tissue evidence="1">Muscle</tissue>
    </source>
</reference>
<dbReference type="Gene3D" id="3.30.70.1820">
    <property type="entry name" value="L1 transposable element, RRM domain"/>
    <property type="match status" value="1"/>
</dbReference>